<dbReference type="SMART" id="SM01340">
    <property type="entry name" value="DNA_mis_repair"/>
    <property type="match status" value="1"/>
</dbReference>
<keyword evidence="5" id="KW-0539">Nucleus</keyword>
<dbReference type="RefSeq" id="XP_043049844.1">
    <property type="nucleotide sequence ID" value="XM_043195671.1"/>
</dbReference>
<accession>A0A9P8AJN4</accession>
<sequence length="803" mass="91566">MTEQSPRPIKRLETSVVNRIAAGEIIVQPANALKEMLENSIDAGSSHIDVLIKEGGFKLLQISDNGCGIDKEDLPLLCERFATSKITSFEDLNRISTYGFRGEALASISHISRVSVVTKTKKAPLAYRAYYTNGNLTTSTFQQADNVDPKPTAGKNGTQILVEDLFYNVPARLKTLRSKGEELSKIVDVVGRYAVHVGGVGINCKRFGEPFNLVSTRIGMSLEDRIRAVFGNDIANELIKLELTNNDNRNELKSKYGLFGVTGVITNSNFNNKKRIQPVFFINNRLVSCEPLKRAIQSVVNIFLPKHAMPFTYLSIELDPQNLDVNIHPTKREVRFLHEEEIIDAISELIHTAMSSVDKSRKFKTQRIISGREPAYTLDSTTTSTKKPRQENKLVRVDSQQSRLRSFLHKVDGESFKRLIVSEFSLAKEELSNTTQDSLFVQEANVSEEINKDQKSAPCQAVEPNNGIQDHIPEEDDDIHSRDTEGPAEEITGFSKQINEIELNKKPSTHDNELDNENISPEFEQDIPTTVKRRKIINGDSNLIITDRKRFNVNLDSIKSLRTEVNEYCNRPLTEIFTSLSFVGIVDEEKRLCCFQHDVKLFLCDYGVVLREFYYQVALTEFYNYGEYTLSQPIVLEQLLDVLKLSRHEGELQANDEVIKTIMNMKQMFYEYFRLTFTEDDDGQLVITTIPMLLKEIKPNLNKLPYFIYRLGTKINYNEERECLKGILKQLALFYVPEPVLLTGSCTEEDQAYSKLERDKTENTLEHILFPKVKQRFVATNDIKDSVIQIADLPGLYRVFERC</sequence>
<dbReference type="GO" id="GO:0030983">
    <property type="term" value="F:mismatched DNA binding"/>
    <property type="evidence" value="ECO:0007669"/>
    <property type="project" value="InterPro"/>
</dbReference>
<dbReference type="CDD" id="cd16926">
    <property type="entry name" value="HATPase_MutL-MLH-PMS-like"/>
    <property type="match status" value="1"/>
</dbReference>
<dbReference type="SUPFAM" id="SSF55874">
    <property type="entry name" value="ATPase domain of HSP90 chaperone/DNA topoisomerase II/histidine kinase"/>
    <property type="match status" value="1"/>
</dbReference>
<dbReference type="Pfam" id="PF13589">
    <property type="entry name" value="HATPase_c_3"/>
    <property type="match status" value="1"/>
</dbReference>
<dbReference type="PROSITE" id="PS00058">
    <property type="entry name" value="DNA_MISMATCH_REPAIR_1"/>
    <property type="match status" value="1"/>
</dbReference>
<dbReference type="InterPro" id="IPR036890">
    <property type="entry name" value="HATPase_C_sf"/>
</dbReference>
<dbReference type="InterPro" id="IPR013507">
    <property type="entry name" value="DNA_mismatch_S5_2-like"/>
</dbReference>
<keyword evidence="8" id="KW-1185">Reference proteome</keyword>
<comment type="caution">
    <text evidence="7">The sequence shown here is derived from an EMBL/GenBank/DDBJ whole genome shotgun (WGS) entry which is preliminary data.</text>
</comment>
<dbReference type="EMBL" id="JAHMUF010000008">
    <property type="protein sequence ID" value="KAG7194297.1"/>
    <property type="molecule type" value="Genomic_DNA"/>
</dbReference>
<dbReference type="Gene3D" id="3.30.565.10">
    <property type="entry name" value="Histidine kinase-like ATPase, C-terminal domain"/>
    <property type="match status" value="1"/>
</dbReference>
<dbReference type="NCBIfam" id="TIGR00585">
    <property type="entry name" value="mutl"/>
    <property type="match status" value="1"/>
</dbReference>
<dbReference type="InterPro" id="IPR020568">
    <property type="entry name" value="Ribosomal_Su5_D2-typ_SF"/>
</dbReference>
<dbReference type="Proteomes" id="UP000790833">
    <property type="component" value="Unassembled WGS sequence"/>
</dbReference>
<dbReference type="GO" id="GO:0006298">
    <property type="term" value="P:mismatch repair"/>
    <property type="evidence" value="ECO:0007669"/>
    <property type="project" value="InterPro"/>
</dbReference>
<proteinExistence type="inferred from homology"/>
<protein>
    <submittedName>
        <fullName evidence="7">DNA mismatch repair protein</fullName>
    </submittedName>
</protein>
<dbReference type="InterPro" id="IPR014762">
    <property type="entry name" value="DNA_mismatch_repair_CS"/>
</dbReference>
<evidence type="ECO:0000313" key="8">
    <source>
        <dbReference type="Proteomes" id="UP000790833"/>
    </source>
</evidence>
<dbReference type="AlphaFoldDB" id="A0A9P8AJN4"/>
<evidence type="ECO:0000313" key="7">
    <source>
        <dbReference type="EMBL" id="KAG7194297.1"/>
    </source>
</evidence>
<evidence type="ECO:0000256" key="5">
    <source>
        <dbReference type="ARBA" id="ARBA00023242"/>
    </source>
</evidence>
<dbReference type="PANTHER" id="PTHR10073">
    <property type="entry name" value="DNA MISMATCH REPAIR PROTEIN MLH, PMS, MUTL"/>
    <property type="match status" value="1"/>
</dbReference>
<organism evidence="7 8">
    <name type="scientific">Scheffersomyces spartinae</name>
    <dbReference type="NCBI Taxonomy" id="45513"/>
    <lineage>
        <taxon>Eukaryota</taxon>
        <taxon>Fungi</taxon>
        <taxon>Dikarya</taxon>
        <taxon>Ascomycota</taxon>
        <taxon>Saccharomycotina</taxon>
        <taxon>Pichiomycetes</taxon>
        <taxon>Debaryomycetaceae</taxon>
        <taxon>Scheffersomyces</taxon>
    </lineage>
</organism>
<feature type="domain" description="DNA mismatch repair protein S5" evidence="6">
    <location>
        <begin position="226"/>
        <end position="355"/>
    </location>
</feature>
<dbReference type="InterPro" id="IPR002099">
    <property type="entry name" value="MutL/Mlh/PMS"/>
</dbReference>
<dbReference type="InterPro" id="IPR014721">
    <property type="entry name" value="Ribsml_uS5_D2-typ_fold_subgr"/>
</dbReference>
<dbReference type="InterPro" id="IPR032189">
    <property type="entry name" value="Mlh1_C"/>
</dbReference>
<dbReference type="GO" id="GO:0061982">
    <property type="term" value="P:meiosis I cell cycle process"/>
    <property type="evidence" value="ECO:0007669"/>
    <property type="project" value="UniProtKB-ARBA"/>
</dbReference>
<dbReference type="Pfam" id="PF16413">
    <property type="entry name" value="Mlh1_C"/>
    <property type="match status" value="1"/>
</dbReference>
<dbReference type="Gene3D" id="3.30.230.10">
    <property type="match status" value="1"/>
</dbReference>
<evidence type="ECO:0000256" key="3">
    <source>
        <dbReference type="ARBA" id="ARBA00022763"/>
    </source>
</evidence>
<dbReference type="SUPFAM" id="SSF54211">
    <property type="entry name" value="Ribosomal protein S5 domain 2-like"/>
    <property type="match status" value="1"/>
</dbReference>
<name>A0A9P8AJN4_9ASCO</name>
<dbReference type="GO" id="GO:0140664">
    <property type="term" value="F:ATP-dependent DNA damage sensor activity"/>
    <property type="evidence" value="ECO:0007669"/>
    <property type="project" value="InterPro"/>
</dbReference>
<evidence type="ECO:0000256" key="2">
    <source>
        <dbReference type="ARBA" id="ARBA00006082"/>
    </source>
</evidence>
<dbReference type="OrthoDB" id="10263226at2759"/>
<evidence type="ECO:0000259" key="6">
    <source>
        <dbReference type="SMART" id="SM01340"/>
    </source>
</evidence>
<dbReference type="Pfam" id="PF01119">
    <property type="entry name" value="DNA_mis_repair"/>
    <property type="match status" value="1"/>
</dbReference>
<dbReference type="GO" id="GO:0032389">
    <property type="term" value="C:MutLalpha complex"/>
    <property type="evidence" value="ECO:0007669"/>
    <property type="project" value="TreeGrafter"/>
</dbReference>
<dbReference type="InterPro" id="IPR038973">
    <property type="entry name" value="MutL/Mlh/Pms-like"/>
</dbReference>
<dbReference type="FunFam" id="3.30.230.10:FF:000014">
    <property type="entry name" value="DNA mismatch repair protein Mlh1"/>
    <property type="match status" value="1"/>
</dbReference>
<dbReference type="GO" id="GO:0016887">
    <property type="term" value="F:ATP hydrolysis activity"/>
    <property type="evidence" value="ECO:0007669"/>
    <property type="project" value="InterPro"/>
</dbReference>
<comment type="subcellular location">
    <subcellularLocation>
        <location evidence="1">Nucleus</location>
    </subcellularLocation>
</comment>
<dbReference type="PANTHER" id="PTHR10073:SF12">
    <property type="entry name" value="DNA MISMATCH REPAIR PROTEIN MLH1"/>
    <property type="match status" value="1"/>
</dbReference>
<comment type="similarity">
    <text evidence="2">Belongs to the DNA mismatch repair MutL/HexB family.</text>
</comment>
<gene>
    <name evidence="7" type="primary">MLH1</name>
    <name evidence="7" type="ORF">KQ657_005027</name>
</gene>
<dbReference type="FunFam" id="3.30.565.10:FF:000109">
    <property type="entry name" value="Related to MLH1-DNA mismatch repair protein"/>
    <property type="match status" value="1"/>
</dbReference>
<reference evidence="7" key="1">
    <citation type="submission" date="2021-03" db="EMBL/GenBank/DDBJ databases">
        <authorList>
            <person name="Palmer J.M."/>
        </authorList>
    </citation>
    <scope>NUCLEOTIDE SEQUENCE</scope>
    <source>
        <strain evidence="7">ARV_011</strain>
    </source>
</reference>
<evidence type="ECO:0000256" key="1">
    <source>
        <dbReference type="ARBA" id="ARBA00004123"/>
    </source>
</evidence>
<keyword evidence="3" id="KW-0227">DNA damage</keyword>
<dbReference type="GO" id="GO:0005524">
    <property type="term" value="F:ATP binding"/>
    <property type="evidence" value="ECO:0007669"/>
    <property type="project" value="InterPro"/>
</dbReference>
<keyword evidence="4" id="KW-0234">DNA repair</keyword>
<dbReference type="GeneID" id="66118401"/>
<evidence type="ECO:0000256" key="4">
    <source>
        <dbReference type="ARBA" id="ARBA00023204"/>
    </source>
</evidence>